<name>A0A0D7BR74_9AGAR</name>
<keyword evidence="3" id="KW-1185">Reference proteome</keyword>
<evidence type="ECO:0000313" key="2">
    <source>
        <dbReference type="EMBL" id="KIY72121.1"/>
    </source>
</evidence>
<keyword evidence="1" id="KW-1133">Transmembrane helix</keyword>
<gene>
    <name evidence="2" type="ORF">CYLTODRAFT_418305</name>
</gene>
<dbReference type="AlphaFoldDB" id="A0A0D7BR74"/>
<keyword evidence="1" id="KW-0812">Transmembrane</keyword>
<keyword evidence="1" id="KW-0472">Membrane</keyword>
<organism evidence="2 3">
    <name type="scientific">Cylindrobasidium torrendii FP15055 ss-10</name>
    <dbReference type="NCBI Taxonomy" id="1314674"/>
    <lineage>
        <taxon>Eukaryota</taxon>
        <taxon>Fungi</taxon>
        <taxon>Dikarya</taxon>
        <taxon>Basidiomycota</taxon>
        <taxon>Agaricomycotina</taxon>
        <taxon>Agaricomycetes</taxon>
        <taxon>Agaricomycetidae</taxon>
        <taxon>Agaricales</taxon>
        <taxon>Marasmiineae</taxon>
        <taxon>Physalacriaceae</taxon>
        <taxon>Cylindrobasidium</taxon>
    </lineage>
</organism>
<accession>A0A0D7BR74</accession>
<evidence type="ECO:0000313" key="3">
    <source>
        <dbReference type="Proteomes" id="UP000054007"/>
    </source>
</evidence>
<dbReference type="Proteomes" id="UP000054007">
    <property type="component" value="Unassembled WGS sequence"/>
</dbReference>
<protein>
    <submittedName>
        <fullName evidence="2">Uncharacterized protein</fullName>
    </submittedName>
</protein>
<feature type="transmembrane region" description="Helical" evidence="1">
    <location>
        <begin position="73"/>
        <end position="95"/>
    </location>
</feature>
<sequence length="161" mass="17431">MIEIISPLSLLPFGCDPSTTMGSVTTAPANDSLIASLDLDTLIPLAGRAINITSAILSLSWSTTKWSVSQIQLFGIFLAPLAYISAPMFILLHILFDFFVYTPYRTVIGILEALYPLYVVVATGCLVGAFVGGCAHLVSRRIVHAINPPRPKQKRVKLKEG</sequence>
<feature type="transmembrane region" description="Helical" evidence="1">
    <location>
        <begin position="115"/>
        <end position="138"/>
    </location>
</feature>
<dbReference type="OrthoDB" id="3366475at2759"/>
<evidence type="ECO:0000256" key="1">
    <source>
        <dbReference type="SAM" id="Phobius"/>
    </source>
</evidence>
<proteinExistence type="predicted"/>
<dbReference type="EMBL" id="KN880447">
    <property type="protein sequence ID" value="KIY72121.1"/>
    <property type="molecule type" value="Genomic_DNA"/>
</dbReference>
<reference evidence="2 3" key="1">
    <citation type="journal article" date="2015" name="Fungal Genet. Biol.">
        <title>Evolution of novel wood decay mechanisms in Agaricales revealed by the genome sequences of Fistulina hepatica and Cylindrobasidium torrendii.</title>
        <authorList>
            <person name="Floudas D."/>
            <person name="Held B.W."/>
            <person name="Riley R."/>
            <person name="Nagy L.G."/>
            <person name="Koehler G."/>
            <person name="Ransdell A.S."/>
            <person name="Younus H."/>
            <person name="Chow J."/>
            <person name="Chiniquy J."/>
            <person name="Lipzen A."/>
            <person name="Tritt A."/>
            <person name="Sun H."/>
            <person name="Haridas S."/>
            <person name="LaButti K."/>
            <person name="Ohm R.A."/>
            <person name="Kues U."/>
            <person name="Blanchette R.A."/>
            <person name="Grigoriev I.V."/>
            <person name="Minto R.E."/>
            <person name="Hibbett D.S."/>
        </authorList>
    </citation>
    <scope>NUCLEOTIDE SEQUENCE [LARGE SCALE GENOMIC DNA]</scope>
    <source>
        <strain evidence="2 3">FP15055 ss-10</strain>
    </source>
</reference>